<evidence type="ECO:0000313" key="3">
    <source>
        <dbReference type="Proteomes" id="UP000054516"/>
    </source>
</evidence>
<dbReference type="Proteomes" id="UP000054516">
    <property type="component" value="Unassembled WGS sequence"/>
</dbReference>
<dbReference type="AlphaFoldDB" id="A0A1W2TQP2"/>
<gene>
    <name evidence="2" type="ORF">SAMD00023353_4700150</name>
</gene>
<sequence length="191" mass="21423">MPNAPDFDEILGHLGPETLLSQSNVVTGWQYNLAANQWQKDMSHLWDIMMAGRQAAVLDAAYGPTDSEVRVNWVEYSASDFKTLCNTQKMRTTLYASFSLFGLISIFLVGILLSVASYVLESLSCVLHTRGYGQYEDLEWKINSTMQLQRSAYEAFGIGTWSNCTRTIPITKEDEVLGSLDILDPEHPLIC</sequence>
<keyword evidence="1" id="KW-0812">Transmembrane</keyword>
<name>A0A1W2TQP2_ROSNE</name>
<evidence type="ECO:0000256" key="1">
    <source>
        <dbReference type="SAM" id="Phobius"/>
    </source>
</evidence>
<dbReference type="EMBL" id="DF977492">
    <property type="protein sequence ID" value="GAP90767.2"/>
    <property type="molecule type" value="Genomic_DNA"/>
</dbReference>
<reference evidence="2" key="1">
    <citation type="submission" date="2016-03" db="EMBL/GenBank/DDBJ databases">
        <title>Draft genome sequence of Rosellinia necatrix.</title>
        <authorList>
            <person name="Kanematsu S."/>
        </authorList>
    </citation>
    <scope>NUCLEOTIDE SEQUENCE [LARGE SCALE GENOMIC DNA]</scope>
    <source>
        <strain evidence="2">W97</strain>
    </source>
</reference>
<dbReference type="OrthoDB" id="4776855at2759"/>
<keyword evidence="1" id="KW-1133">Transmembrane helix</keyword>
<feature type="transmembrane region" description="Helical" evidence="1">
    <location>
        <begin position="98"/>
        <end position="120"/>
    </location>
</feature>
<organism evidence="2">
    <name type="scientific">Rosellinia necatrix</name>
    <name type="common">White root-rot fungus</name>
    <dbReference type="NCBI Taxonomy" id="77044"/>
    <lineage>
        <taxon>Eukaryota</taxon>
        <taxon>Fungi</taxon>
        <taxon>Dikarya</taxon>
        <taxon>Ascomycota</taxon>
        <taxon>Pezizomycotina</taxon>
        <taxon>Sordariomycetes</taxon>
        <taxon>Xylariomycetidae</taxon>
        <taxon>Xylariales</taxon>
        <taxon>Xylariaceae</taxon>
        <taxon>Rosellinia</taxon>
    </lineage>
</organism>
<proteinExistence type="predicted"/>
<keyword evidence="1" id="KW-0472">Membrane</keyword>
<protein>
    <submittedName>
        <fullName evidence="2">Putative cytochrome p450</fullName>
    </submittedName>
</protein>
<accession>A0A1W2TQP2</accession>
<keyword evidence="3" id="KW-1185">Reference proteome</keyword>
<evidence type="ECO:0000313" key="2">
    <source>
        <dbReference type="EMBL" id="GAP90767.2"/>
    </source>
</evidence>